<dbReference type="RefSeq" id="WP_168052217.1">
    <property type="nucleotide sequence ID" value="NZ_JAATJR010000006.1"/>
</dbReference>
<gene>
    <name evidence="2" type="ORF">HB662_20475</name>
</gene>
<reference evidence="2 3" key="1">
    <citation type="submission" date="2020-03" db="EMBL/GenBank/DDBJ databases">
        <title>Roseomonas selenitidurans sp. nov. isolated from soil.</title>
        <authorList>
            <person name="Liu H."/>
        </authorList>
    </citation>
    <scope>NUCLEOTIDE SEQUENCE [LARGE SCALE GENOMIC DNA]</scope>
    <source>
        <strain evidence="2 3">JCM 15073</strain>
    </source>
</reference>
<evidence type="ECO:0000256" key="1">
    <source>
        <dbReference type="SAM" id="SignalP"/>
    </source>
</evidence>
<feature type="chain" id="PRO_5045500273" evidence="1">
    <location>
        <begin position="21"/>
        <end position="117"/>
    </location>
</feature>
<sequence>MFAQLRIALTGTLLAASLSAADAVAQSYPISRCVGENCEIDYGPMGQATLLGGGRVMVSMPDGMSVRIVHLDTIFSQQPRPGFVPMSIGSGEESTLVYVPAMMLEMARRAMANPVGR</sequence>
<evidence type="ECO:0000313" key="2">
    <source>
        <dbReference type="EMBL" id="NKE47166.1"/>
    </source>
</evidence>
<feature type="signal peptide" evidence="1">
    <location>
        <begin position="1"/>
        <end position="20"/>
    </location>
</feature>
<protein>
    <submittedName>
        <fullName evidence="2">Uncharacterized protein</fullName>
    </submittedName>
</protein>
<organism evidence="2 3">
    <name type="scientific">Falsiroseomonas frigidaquae</name>
    <dbReference type="NCBI Taxonomy" id="487318"/>
    <lineage>
        <taxon>Bacteria</taxon>
        <taxon>Pseudomonadati</taxon>
        <taxon>Pseudomonadota</taxon>
        <taxon>Alphaproteobacteria</taxon>
        <taxon>Acetobacterales</taxon>
        <taxon>Roseomonadaceae</taxon>
        <taxon>Falsiroseomonas</taxon>
    </lineage>
</organism>
<comment type="caution">
    <text evidence="2">The sequence shown here is derived from an EMBL/GenBank/DDBJ whole genome shotgun (WGS) entry which is preliminary data.</text>
</comment>
<dbReference type="EMBL" id="JAAVTX010000006">
    <property type="protein sequence ID" value="NKE47166.1"/>
    <property type="molecule type" value="Genomic_DNA"/>
</dbReference>
<keyword evidence="1" id="KW-0732">Signal</keyword>
<accession>A0ABX1F474</accession>
<evidence type="ECO:0000313" key="3">
    <source>
        <dbReference type="Proteomes" id="UP000765160"/>
    </source>
</evidence>
<dbReference type="Proteomes" id="UP000765160">
    <property type="component" value="Unassembled WGS sequence"/>
</dbReference>
<proteinExistence type="predicted"/>
<name>A0ABX1F474_9PROT</name>
<keyword evidence="3" id="KW-1185">Reference proteome</keyword>